<reference evidence="3" key="1">
    <citation type="submission" date="2020-07" db="EMBL/GenBank/DDBJ databases">
        <title>Severe corrosion of carbon steel in oil field produced water can be linked to methanogenic archaea containing a special type of NiFe hydrogenase.</title>
        <authorList>
            <person name="Lahme S."/>
            <person name="Mand J."/>
            <person name="Longwell J."/>
            <person name="Smith R."/>
            <person name="Enning D."/>
        </authorList>
    </citation>
    <scope>NUCLEOTIDE SEQUENCE</scope>
    <source>
        <strain evidence="3">MIC098Bin6</strain>
    </source>
</reference>
<accession>A0A931GEK4</accession>
<keyword evidence="1" id="KW-0472">Membrane</keyword>
<feature type="transmembrane region" description="Helical" evidence="1">
    <location>
        <begin position="45"/>
        <end position="68"/>
    </location>
</feature>
<proteinExistence type="predicted"/>
<organism evidence="3 4">
    <name type="scientific">Desulfotignum balticum</name>
    <dbReference type="NCBI Taxonomy" id="115781"/>
    <lineage>
        <taxon>Bacteria</taxon>
        <taxon>Pseudomonadati</taxon>
        <taxon>Thermodesulfobacteriota</taxon>
        <taxon>Desulfobacteria</taxon>
        <taxon>Desulfobacterales</taxon>
        <taxon>Desulfobacteraceae</taxon>
        <taxon>Desulfotignum</taxon>
    </lineage>
</organism>
<dbReference type="EMBL" id="JACCQK010000599">
    <property type="protein sequence ID" value="MBG0780152.1"/>
    <property type="molecule type" value="Genomic_DNA"/>
</dbReference>
<dbReference type="Pfam" id="PF07331">
    <property type="entry name" value="TctB"/>
    <property type="match status" value="1"/>
</dbReference>
<feature type="transmembrane region" description="Helical" evidence="1">
    <location>
        <begin position="89"/>
        <end position="117"/>
    </location>
</feature>
<dbReference type="InterPro" id="IPR009936">
    <property type="entry name" value="DUF1468"/>
</dbReference>
<evidence type="ECO:0000259" key="2">
    <source>
        <dbReference type="Pfam" id="PF07331"/>
    </source>
</evidence>
<name>A0A931GEK4_9BACT</name>
<gene>
    <name evidence="3" type="ORF">H0S81_09550</name>
</gene>
<dbReference type="Proteomes" id="UP000706172">
    <property type="component" value="Unassembled WGS sequence"/>
</dbReference>
<sequence length="162" mass="17463">MKSNPLNSRTHDLLGSVLGIAALALLVVSPWLVDTTGPDPFYKGPLLFPLITLGLILAGSVPSLIRLVRPGDARWYLDGLGRPVQAAKVLACLVLFLGGLVVFGLEISTLVFLGVALKLVGQDSRVKMILVPLLVTVILTVIFKQFLGVWFPEPLVMGFFTE</sequence>
<evidence type="ECO:0000313" key="4">
    <source>
        <dbReference type="Proteomes" id="UP000706172"/>
    </source>
</evidence>
<dbReference type="AlphaFoldDB" id="A0A931GEK4"/>
<feature type="domain" description="DUF1468" evidence="2">
    <location>
        <begin position="20"/>
        <end position="152"/>
    </location>
</feature>
<comment type="caution">
    <text evidence="3">The sequence shown here is derived from an EMBL/GenBank/DDBJ whole genome shotgun (WGS) entry which is preliminary data.</text>
</comment>
<keyword evidence="1" id="KW-0812">Transmembrane</keyword>
<feature type="transmembrane region" description="Helical" evidence="1">
    <location>
        <begin position="12"/>
        <end position="33"/>
    </location>
</feature>
<evidence type="ECO:0000313" key="3">
    <source>
        <dbReference type="EMBL" id="MBG0780152.1"/>
    </source>
</evidence>
<protein>
    <submittedName>
        <fullName evidence="3">Tripartite tricarboxylate transporter TctB family protein</fullName>
    </submittedName>
</protein>
<keyword evidence="1" id="KW-1133">Transmembrane helix</keyword>
<evidence type="ECO:0000256" key="1">
    <source>
        <dbReference type="SAM" id="Phobius"/>
    </source>
</evidence>
<feature type="transmembrane region" description="Helical" evidence="1">
    <location>
        <begin position="129"/>
        <end position="151"/>
    </location>
</feature>